<name>A0A1M5X2Z0_9BACT</name>
<feature type="transmembrane region" description="Helical" evidence="8">
    <location>
        <begin position="106"/>
        <end position="125"/>
    </location>
</feature>
<comment type="subcellular location">
    <subcellularLocation>
        <location evidence="8">Cell membrane</location>
        <topology evidence="8">Multi-pass membrane protein</topology>
    </subcellularLocation>
</comment>
<dbReference type="Pfam" id="PF02659">
    <property type="entry name" value="Mntp"/>
    <property type="match status" value="1"/>
</dbReference>
<dbReference type="STRING" id="1121409.SAMN02745124_02731"/>
<evidence type="ECO:0000256" key="1">
    <source>
        <dbReference type="ARBA" id="ARBA00022448"/>
    </source>
</evidence>
<keyword evidence="3 8" id="KW-0812">Transmembrane</keyword>
<evidence type="ECO:0000256" key="4">
    <source>
        <dbReference type="ARBA" id="ARBA00022989"/>
    </source>
</evidence>
<keyword evidence="2 8" id="KW-1003">Cell membrane</keyword>
<dbReference type="PANTHER" id="PTHR35529:SF1">
    <property type="entry name" value="MANGANESE EFFLUX PUMP MNTP-RELATED"/>
    <property type="match status" value="1"/>
</dbReference>
<accession>A0A1M5X2Z0</accession>
<sequence length="189" mass="20305">MDFFSILVIAVGLAMDAFAVSVASGVTITAMGLRQTVTIALSFGLFQGIMPVIGWLAGIGFRDYIAAYDHWLAFFLLTAIGAKMIYESFQLEEDRCDEFCMTGGRLFLLSVATSIDALAVGLSFSLLNITILTPALIIGVVTFLLSYLGIILGQRVGHVFEGKIEIAGGIVLILIGLKILLEHTVLRAV</sequence>
<evidence type="ECO:0000256" key="3">
    <source>
        <dbReference type="ARBA" id="ARBA00022692"/>
    </source>
</evidence>
<keyword evidence="6 8" id="KW-0472">Membrane</keyword>
<evidence type="ECO:0000256" key="5">
    <source>
        <dbReference type="ARBA" id="ARBA00023065"/>
    </source>
</evidence>
<protein>
    <recommendedName>
        <fullName evidence="8">Putative manganese efflux pump MntP</fullName>
    </recommendedName>
</protein>
<feature type="transmembrane region" description="Helical" evidence="8">
    <location>
        <begin position="37"/>
        <end position="59"/>
    </location>
</feature>
<dbReference type="Proteomes" id="UP000184139">
    <property type="component" value="Unassembled WGS sequence"/>
</dbReference>
<evidence type="ECO:0000256" key="2">
    <source>
        <dbReference type="ARBA" id="ARBA00022475"/>
    </source>
</evidence>
<evidence type="ECO:0000256" key="6">
    <source>
        <dbReference type="ARBA" id="ARBA00023136"/>
    </source>
</evidence>
<evidence type="ECO:0000313" key="10">
    <source>
        <dbReference type="Proteomes" id="UP000184139"/>
    </source>
</evidence>
<feature type="transmembrane region" description="Helical" evidence="8">
    <location>
        <begin position="164"/>
        <end position="181"/>
    </location>
</feature>
<dbReference type="GO" id="GO:0005886">
    <property type="term" value="C:plasma membrane"/>
    <property type="evidence" value="ECO:0007669"/>
    <property type="project" value="UniProtKB-SubCell"/>
</dbReference>
<comment type="function">
    <text evidence="8">Probably functions as a manganese efflux pump.</text>
</comment>
<dbReference type="GO" id="GO:0005384">
    <property type="term" value="F:manganese ion transmembrane transporter activity"/>
    <property type="evidence" value="ECO:0007669"/>
    <property type="project" value="UniProtKB-UniRule"/>
</dbReference>
<dbReference type="OrthoDB" id="9811590at2"/>
<keyword evidence="7 8" id="KW-0464">Manganese</keyword>
<dbReference type="InterPro" id="IPR022929">
    <property type="entry name" value="Put_MntP"/>
</dbReference>
<dbReference type="InterPro" id="IPR003810">
    <property type="entry name" value="Mntp/YtaF"/>
</dbReference>
<keyword evidence="5 8" id="KW-0406">Ion transport</keyword>
<gene>
    <name evidence="8" type="primary">mntP</name>
    <name evidence="9" type="ORF">SAMN02745124_02731</name>
</gene>
<keyword evidence="1 8" id="KW-0813">Transport</keyword>
<dbReference type="HAMAP" id="MF_01521">
    <property type="entry name" value="MntP_pump"/>
    <property type="match status" value="1"/>
</dbReference>
<keyword evidence="10" id="KW-1185">Reference proteome</keyword>
<proteinExistence type="inferred from homology"/>
<evidence type="ECO:0000256" key="8">
    <source>
        <dbReference type="HAMAP-Rule" id="MF_01521"/>
    </source>
</evidence>
<evidence type="ECO:0000313" key="9">
    <source>
        <dbReference type="EMBL" id="SHH94205.1"/>
    </source>
</evidence>
<feature type="transmembrane region" description="Helical" evidence="8">
    <location>
        <begin position="6"/>
        <end position="30"/>
    </location>
</feature>
<dbReference type="AlphaFoldDB" id="A0A1M5X2Z0"/>
<evidence type="ECO:0000256" key="7">
    <source>
        <dbReference type="ARBA" id="ARBA00023211"/>
    </source>
</evidence>
<reference evidence="9 10" key="1">
    <citation type="submission" date="2016-11" db="EMBL/GenBank/DDBJ databases">
        <authorList>
            <person name="Jaros S."/>
            <person name="Januszkiewicz K."/>
            <person name="Wedrychowicz H."/>
        </authorList>
    </citation>
    <scope>NUCLEOTIDE SEQUENCE [LARGE SCALE GENOMIC DNA]</scope>
    <source>
        <strain evidence="9 10">DSM 9705</strain>
    </source>
</reference>
<keyword evidence="4 8" id="KW-1133">Transmembrane helix</keyword>
<organism evidence="9 10">
    <name type="scientific">Desulfofustis glycolicus DSM 9705</name>
    <dbReference type="NCBI Taxonomy" id="1121409"/>
    <lineage>
        <taxon>Bacteria</taxon>
        <taxon>Pseudomonadati</taxon>
        <taxon>Thermodesulfobacteriota</taxon>
        <taxon>Desulfobulbia</taxon>
        <taxon>Desulfobulbales</taxon>
        <taxon>Desulfocapsaceae</taxon>
        <taxon>Desulfofustis</taxon>
    </lineage>
</organism>
<comment type="similarity">
    <text evidence="8">Belongs to the MntP (TC 9.B.29) family.</text>
</comment>
<feature type="transmembrane region" description="Helical" evidence="8">
    <location>
        <begin position="131"/>
        <end position="152"/>
    </location>
</feature>
<dbReference type="EMBL" id="FQXS01000016">
    <property type="protein sequence ID" value="SHH94205.1"/>
    <property type="molecule type" value="Genomic_DNA"/>
</dbReference>
<feature type="transmembrane region" description="Helical" evidence="8">
    <location>
        <begin position="65"/>
        <end position="86"/>
    </location>
</feature>
<dbReference type="PANTHER" id="PTHR35529">
    <property type="entry name" value="MANGANESE EFFLUX PUMP MNTP-RELATED"/>
    <property type="match status" value="1"/>
</dbReference>
<dbReference type="RefSeq" id="WP_073376911.1">
    <property type="nucleotide sequence ID" value="NZ_FQXS01000016.1"/>
</dbReference>